<sequence length="245" mass="28391">MRRWEDELRFDAKDALPRLTPQQRDVMMAACIGFRLKYNPNKEWRADRLKQALTAWRQGLQADKQSRQPRWNAAHIRKTEEHIAKTEKAIAADAAARKKKSDDEMKAFFGGFWGNAFALATLAFFSIGPLANFVLSWILTPGVKKREGAILARKIILNLDRCQNYIDEEDHTLFNLQLVALFQVSLGYEAQTRRTNIEAQRLQLPFSLLLILSFLVDNLPIRYVARLNAFTCEMSPLFMTFDQYF</sequence>
<evidence type="ECO:0000313" key="3">
    <source>
        <dbReference type="Proteomes" id="UP000578531"/>
    </source>
</evidence>
<organism evidence="2 3">
    <name type="scientific">Letharia columbiana</name>
    <dbReference type="NCBI Taxonomy" id="112416"/>
    <lineage>
        <taxon>Eukaryota</taxon>
        <taxon>Fungi</taxon>
        <taxon>Dikarya</taxon>
        <taxon>Ascomycota</taxon>
        <taxon>Pezizomycotina</taxon>
        <taxon>Lecanoromycetes</taxon>
        <taxon>OSLEUM clade</taxon>
        <taxon>Lecanoromycetidae</taxon>
        <taxon>Lecanorales</taxon>
        <taxon>Lecanorineae</taxon>
        <taxon>Parmeliaceae</taxon>
        <taxon>Letharia</taxon>
    </lineage>
</organism>
<dbReference type="GeneID" id="59286598"/>
<keyword evidence="3" id="KW-1185">Reference proteome</keyword>
<gene>
    <name evidence="2" type="ORF">HO173_004934</name>
</gene>
<dbReference type="EMBL" id="JACCJC010000017">
    <property type="protein sequence ID" value="KAF6236643.1"/>
    <property type="molecule type" value="Genomic_DNA"/>
</dbReference>
<evidence type="ECO:0000256" key="1">
    <source>
        <dbReference type="SAM" id="Phobius"/>
    </source>
</evidence>
<accession>A0A8H6FXM1</accession>
<evidence type="ECO:0000313" key="2">
    <source>
        <dbReference type="EMBL" id="KAF6236643.1"/>
    </source>
</evidence>
<keyword evidence="1" id="KW-0812">Transmembrane</keyword>
<comment type="caution">
    <text evidence="2">The sequence shown here is derived from an EMBL/GenBank/DDBJ whole genome shotgun (WGS) entry which is preliminary data.</text>
</comment>
<name>A0A8H6FXM1_9LECA</name>
<dbReference type="RefSeq" id="XP_037165976.1">
    <property type="nucleotide sequence ID" value="XM_037306852.1"/>
</dbReference>
<feature type="transmembrane region" description="Helical" evidence="1">
    <location>
        <begin position="107"/>
        <end position="127"/>
    </location>
</feature>
<proteinExistence type="predicted"/>
<keyword evidence="1" id="KW-0472">Membrane</keyword>
<dbReference type="Proteomes" id="UP000578531">
    <property type="component" value="Unassembled WGS sequence"/>
</dbReference>
<keyword evidence="1" id="KW-1133">Transmembrane helix</keyword>
<protein>
    <submittedName>
        <fullName evidence="2">Uncharacterized protein</fullName>
    </submittedName>
</protein>
<reference evidence="2 3" key="1">
    <citation type="journal article" date="2020" name="Genomics">
        <title>Complete, high-quality genomes from long-read metagenomic sequencing of two wolf lichen thalli reveals enigmatic genome architecture.</title>
        <authorList>
            <person name="McKenzie S.K."/>
            <person name="Walston R.F."/>
            <person name="Allen J.L."/>
        </authorList>
    </citation>
    <scope>NUCLEOTIDE SEQUENCE [LARGE SCALE GENOMIC DNA]</scope>
    <source>
        <strain evidence="2">WasteWater2</strain>
    </source>
</reference>
<dbReference type="AlphaFoldDB" id="A0A8H6FXM1"/>